<organism evidence="2 3">
    <name type="scientific">Elsinoe batatas</name>
    <dbReference type="NCBI Taxonomy" id="2601811"/>
    <lineage>
        <taxon>Eukaryota</taxon>
        <taxon>Fungi</taxon>
        <taxon>Dikarya</taxon>
        <taxon>Ascomycota</taxon>
        <taxon>Pezizomycotina</taxon>
        <taxon>Dothideomycetes</taxon>
        <taxon>Dothideomycetidae</taxon>
        <taxon>Myriangiales</taxon>
        <taxon>Elsinoaceae</taxon>
        <taxon>Elsinoe</taxon>
    </lineage>
</organism>
<evidence type="ECO:0000313" key="3">
    <source>
        <dbReference type="Proteomes" id="UP000809789"/>
    </source>
</evidence>
<dbReference type="Proteomes" id="UP000809789">
    <property type="component" value="Unassembled WGS sequence"/>
</dbReference>
<dbReference type="OrthoDB" id="3535086at2759"/>
<feature type="region of interest" description="Disordered" evidence="1">
    <location>
        <begin position="1"/>
        <end position="87"/>
    </location>
</feature>
<sequence>MFSLLQPNRPTLGSSGQSTRRDQAPKVTYLPPRPPPSQRQQGISVSGPSTACTFEVNHKLEPSDKGPTMPWNGQAQPPPPTMRQYNPALHHPVFFTSQLRRPPFPIPPFRPELVNPAATGYISNSAGAGSPKACSPRL</sequence>
<comment type="caution">
    <text evidence="2">The sequence shown here is derived from an EMBL/GenBank/DDBJ whole genome shotgun (WGS) entry which is preliminary data.</text>
</comment>
<feature type="compositionally biased region" description="Polar residues" evidence="1">
    <location>
        <begin position="1"/>
        <end position="18"/>
    </location>
</feature>
<keyword evidence="3" id="KW-1185">Reference proteome</keyword>
<dbReference type="AlphaFoldDB" id="A0A8K0LCR2"/>
<dbReference type="EMBL" id="JAESVG020000002">
    <property type="protein sequence ID" value="KAG8629813.1"/>
    <property type="molecule type" value="Genomic_DNA"/>
</dbReference>
<accession>A0A8K0LCR2</accession>
<evidence type="ECO:0000313" key="2">
    <source>
        <dbReference type="EMBL" id="KAG8629813.1"/>
    </source>
</evidence>
<reference evidence="2" key="1">
    <citation type="submission" date="2021-07" db="EMBL/GenBank/DDBJ databases">
        <title>Elsinoe batatas strain:CRI-CJ2 Genome sequencing and assembly.</title>
        <authorList>
            <person name="Huang L."/>
        </authorList>
    </citation>
    <scope>NUCLEOTIDE SEQUENCE</scope>
    <source>
        <strain evidence="2">CRI-CJ2</strain>
    </source>
</reference>
<name>A0A8K0LCR2_9PEZI</name>
<gene>
    <name evidence="2" type="ORF">KVT40_001432</name>
</gene>
<proteinExistence type="predicted"/>
<protein>
    <submittedName>
        <fullName evidence="2">Uncharacterized protein</fullName>
    </submittedName>
</protein>
<feature type="compositionally biased region" description="Polar residues" evidence="1">
    <location>
        <begin position="42"/>
        <end position="52"/>
    </location>
</feature>
<evidence type="ECO:0000256" key="1">
    <source>
        <dbReference type="SAM" id="MobiDB-lite"/>
    </source>
</evidence>